<protein>
    <submittedName>
        <fullName evidence="1">Uncharacterized protein</fullName>
    </submittedName>
</protein>
<comment type="caution">
    <text evidence="1">The sequence shown here is derived from an EMBL/GenBank/DDBJ whole genome shotgun (WGS) entry which is preliminary data.</text>
</comment>
<dbReference type="Proteomes" id="UP001241377">
    <property type="component" value="Unassembled WGS sequence"/>
</dbReference>
<dbReference type="EMBL" id="JASBWR010000095">
    <property type="protein sequence ID" value="KAJ9096178.1"/>
    <property type="molecule type" value="Genomic_DNA"/>
</dbReference>
<gene>
    <name evidence="1" type="ORF">QFC19_007277</name>
</gene>
<evidence type="ECO:0000313" key="1">
    <source>
        <dbReference type="EMBL" id="KAJ9096178.1"/>
    </source>
</evidence>
<keyword evidence="2" id="KW-1185">Reference proteome</keyword>
<organism evidence="1 2">
    <name type="scientific">Naganishia cerealis</name>
    <dbReference type="NCBI Taxonomy" id="610337"/>
    <lineage>
        <taxon>Eukaryota</taxon>
        <taxon>Fungi</taxon>
        <taxon>Dikarya</taxon>
        <taxon>Basidiomycota</taxon>
        <taxon>Agaricomycotina</taxon>
        <taxon>Tremellomycetes</taxon>
        <taxon>Filobasidiales</taxon>
        <taxon>Filobasidiaceae</taxon>
        <taxon>Naganishia</taxon>
    </lineage>
</organism>
<name>A0ACC2VAL9_9TREE</name>
<sequence>MSSTVFYRFLHQKEQSTVHFDGTGISVFDLKHEIIEQNLLGLGTDFNLRLYHSEQPDLEYENDQDVITRSSFVLARRSPPGLKIGFIGNASRYVSGKPRVNKKAIQGAAAAPVNPVNTVPVNENMTEEERTKAMFENQSNVWAQIQDDLSTHKVIYNKPAAGPTNPEDVPPPGYMCYRCGGKDHWIKNCPTNTDPNFEGKKIKRTTGIPRSYLKTLSKEAVERLQSSDSSVTTNENGDLVDQQGNTYMISETGEYVLTMADTKTWLTYQEKQQSAAMKARREYDEKMVIAAEKDQHPLYVDPLLTSSRKLLAPPIVMTPCCQDVSKLKKLRNFNYHQPSLELTLIDNDFHCPNCDLEDVFIDSLIRNEELEKEIEAYVEEKEKELGLENPYKRKSEENGLDPKRQRPAGSMPAPAMPYGMPMMMNPNMPMPPPMMFGMPPMPQSK</sequence>
<evidence type="ECO:0000313" key="2">
    <source>
        <dbReference type="Proteomes" id="UP001241377"/>
    </source>
</evidence>
<proteinExistence type="predicted"/>
<reference evidence="1" key="1">
    <citation type="submission" date="2023-04" db="EMBL/GenBank/DDBJ databases">
        <title>Draft Genome sequencing of Naganishia species isolated from polar environments using Oxford Nanopore Technology.</title>
        <authorList>
            <person name="Leo P."/>
            <person name="Venkateswaran K."/>
        </authorList>
    </citation>
    <scope>NUCLEOTIDE SEQUENCE</scope>
    <source>
        <strain evidence="1">MNA-CCFEE 5261</strain>
    </source>
</reference>
<accession>A0ACC2VAL9</accession>